<protein>
    <submittedName>
        <fullName evidence="1">Uncharacterized protein</fullName>
    </submittedName>
</protein>
<dbReference type="Proteomes" id="UP001595979">
    <property type="component" value="Unassembled WGS sequence"/>
</dbReference>
<sequence length="174" mass="18357">MTITASDLARFRAAKAAGQVAAPRPAVQSTEREWIRATAEAMGIMARHCTALQVAGGPAATSARILQHVYQLLADATELVAGGAAPAEVLTLTDHRLAELTAYLTTLSPIPAPEAPTMPTPTPTELERRWRHVCGGSTPDATPTPGEMLAQLRAWVRRDHPELVAQVAAARAAA</sequence>
<organism evidence="1 2">
    <name type="scientific">Deinococcus petrolearius</name>
    <dbReference type="NCBI Taxonomy" id="1751295"/>
    <lineage>
        <taxon>Bacteria</taxon>
        <taxon>Thermotogati</taxon>
        <taxon>Deinococcota</taxon>
        <taxon>Deinococci</taxon>
        <taxon>Deinococcales</taxon>
        <taxon>Deinococcaceae</taxon>
        <taxon>Deinococcus</taxon>
    </lineage>
</organism>
<dbReference type="RefSeq" id="WP_380044918.1">
    <property type="nucleotide sequence ID" value="NZ_JBHSOH010000001.1"/>
</dbReference>
<evidence type="ECO:0000313" key="1">
    <source>
        <dbReference type="EMBL" id="MFC5846686.1"/>
    </source>
</evidence>
<reference evidence="2" key="1">
    <citation type="journal article" date="2019" name="Int. J. Syst. Evol. Microbiol.">
        <title>The Global Catalogue of Microorganisms (GCM) 10K type strain sequencing project: providing services to taxonomists for standard genome sequencing and annotation.</title>
        <authorList>
            <consortium name="The Broad Institute Genomics Platform"/>
            <consortium name="The Broad Institute Genome Sequencing Center for Infectious Disease"/>
            <person name="Wu L."/>
            <person name="Ma J."/>
        </authorList>
    </citation>
    <scope>NUCLEOTIDE SEQUENCE [LARGE SCALE GENOMIC DNA]</scope>
    <source>
        <strain evidence="2">CGMCC 1.15053</strain>
    </source>
</reference>
<dbReference type="EMBL" id="JBHSOH010000001">
    <property type="protein sequence ID" value="MFC5846686.1"/>
    <property type="molecule type" value="Genomic_DNA"/>
</dbReference>
<name>A0ABW1DGA0_9DEIO</name>
<gene>
    <name evidence="1" type="ORF">ACFPQ6_00045</name>
</gene>
<accession>A0ABW1DGA0</accession>
<comment type="caution">
    <text evidence="1">The sequence shown here is derived from an EMBL/GenBank/DDBJ whole genome shotgun (WGS) entry which is preliminary data.</text>
</comment>
<keyword evidence="2" id="KW-1185">Reference proteome</keyword>
<evidence type="ECO:0000313" key="2">
    <source>
        <dbReference type="Proteomes" id="UP001595979"/>
    </source>
</evidence>
<proteinExistence type="predicted"/>